<feature type="compositionally biased region" description="Basic and acidic residues" evidence="1">
    <location>
        <begin position="9"/>
        <end position="18"/>
    </location>
</feature>
<reference evidence="3" key="2">
    <citation type="submission" date="2015-01" db="EMBL/GenBank/DDBJ databases">
        <title>Complete genome sequence of Methylobacterium aquaticum strain 22A.</title>
        <authorList>
            <person name="Tani A."/>
            <person name="Ogura Y."/>
            <person name="Hayashi T."/>
        </authorList>
    </citation>
    <scope>NUCLEOTIDE SEQUENCE [LARGE SCALE GENOMIC DNA]</scope>
    <source>
        <strain evidence="3">MA-22A</strain>
        <plasmid evidence="3">Plasmid pMaq22A_1p DNA</plasmid>
    </source>
</reference>
<feature type="compositionally biased region" description="Low complexity" evidence="1">
    <location>
        <begin position="19"/>
        <end position="33"/>
    </location>
</feature>
<accession>A0A0C6FLV4</accession>
<evidence type="ECO:0000313" key="3">
    <source>
        <dbReference type="Proteomes" id="UP000061432"/>
    </source>
</evidence>
<feature type="compositionally biased region" description="Basic residues" evidence="1">
    <location>
        <begin position="86"/>
        <end position="103"/>
    </location>
</feature>
<dbReference type="AlphaFoldDB" id="A0A0C6FLV4"/>
<dbReference type="Proteomes" id="UP000061432">
    <property type="component" value="Plasmid pMaq22A_1p"/>
</dbReference>
<geneLocation type="plasmid" evidence="3">
    <name>pMaq22A_1p DNA</name>
</geneLocation>
<feature type="region of interest" description="Disordered" evidence="1">
    <location>
        <begin position="1"/>
        <end position="117"/>
    </location>
</feature>
<sequence>MGGGSAGGRRHEGPELRLLRGLGQAPARRGFSRPGRERPREPGQGEARGASGAGLVSHGPGRRLRHRGARARAGHQAAAGGEACRHRPRRARHAGRLARHGGRRGGTGHLRGGAVRPSRAQHLRAVSRWAGRLAGHGGTPPWQAGGFLAEVDRNAAALTFEHDADDGVACGGGPCTAVAIVNKSKRWACSCHFSDVRYGTGEPRRLLPRVSGAAPPTVSSS</sequence>
<protein>
    <submittedName>
        <fullName evidence="2">Uncharacterized protein</fullName>
    </submittedName>
</protein>
<dbReference type="KEGG" id="maqu:Maq22A_1p35620"/>
<reference evidence="2 3" key="1">
    <citation type="journal article" date="2015" name="Genome Announc.">
        <title>Complete Genome Sequence of Methylobacterium aquaticum Strain 22A, Isolated from Racomitrium japonicum Moss.</title>
        <authorList>
            <person name="Tani A."/>
            <person name="Ogura Y."/>
            <person name="Hayashi T."/>
            <person name="Kimbara K."/>
        </authorList>
    </citation>
    <scope>NUCLEOTIDE SEQUENCE [LARGE SCALE GENOMIC DNA]</scope>
    <source>
        <strain evidence="2 3">MA-22A</strain>
        <plasmid evidence="3">Plasmid pMaq22A_1p DNA</plasmid>
    </source>
</reference>
<dbReference type="EMBL" id="AP014705">
    <property type="protein sequence ID" value="BAQ49353.1"/>
    <property type="molecule type" value="Genomic_DNA"/>
</dbReference>
<dbReference type="PATRIC" id="fig|270351.10.peg.6422"/>
<organism evidence="2 3">
    <name type="scientific">Methylobacterium aquaticum</name>
    <dbReference type="NCBI Taxonomy" id="270351"/>
    <lineage>
        <taxon>Bacteria</taxon>
        <taxon>Pseudomonadati</taxon>
        <taxon>Pseudomonadota</taxon>
        <taxon>Alphaproteobacteria</taxon>
        <taxon>Hyphomicrobiales</taxon>
        <taxon>Methylobacteriaceae</taxon>
        <taxon>Methylobacterium</taxon>
    </lineage>
</organism>
<proteinExistence type="predicted"/>
<feature type="compositionally biased region" description="Basic and acidic residues" evidence="1">
    <location>
        <begin position="34"/>
        <end position="43"/>
    </location>
</feature>
<gene>
    <name evidence="2" type="ORF">Maq22A_1p35620</name>
</gene>
<evidence type="ECO:0000256" key="1">
    <source>
        <dbReference type="SAM" id="MobiDB-lite"/>
    </source>
</evidence>
<name>A0A0C6FLV4_9HYPH</name>
<keyword evidence="2" id="KW-0614">Plasmid</keyword>
<feature type="compositionally biased region" description="Basic residues" evidence="1">
    <location>
        <begin position="60"/>
        <end position="73"/>
    </location>
</feature>
<evidence type="ECO:0000313" key="2">
    <source>
        <dbReference type="EMBL" id="BAQ49353.1"/>
    </source>
</evidence>